<name>A0A839U7B1_9HYPH</name>
<dbReference type="InterPro" id="IPR029055">
    <property type="entry name" value="Ntn_hydrolases_N"/>
</dbReference>
<organism evidence="2 3">
    <name type="scientific">Phyllobacterium trifolii</name>
    <dbReference type="NCBI Taxonomy" id="300193"/>
    <lineage>
        <taxon>Bacteria</taxon>
        <taxon>Pseudomonadati</taxon>
        <taxon>Pseudomonadota</taxon>
        <taxon>Alphaproteobacteria</taxon>
        <taxon>Hyphomicrobiales</taxon>
        <taxon>Phyllobacteriaceae</taxon>
        <taxon>Phyllobacterium</taxon>
    </lineage>
</organism>
<keyword evidence="2" id="KW-0647">Proteasome</keyword>
<dbReference type="Proteomes" id="UP000554520">
    <property type="component" value="Unassembled WGS sequence"/>
</dbReference>
<comment type="caution">
    <text evidence="2">The sequence shown here is derived from an EMBL/GenBank/DDBJ whole genome shotgun (WGS) entry which is preliminary data.</text>
</comment>
<proteinExistence type="predicted"/>
<dbReference type="GO" id="GO:0000502">
    <property type="term" value="C:proteasome complex"/>
    <property type="evidence" value="ECO:0007669"/>
    <property type="project" value="UniProtKB-KW"/>
</dbReference>
<keyword evidence="3" id="KW-1185">Reference proteome</keyword>
<evidence type="ECO:0000313" key="3">
    <source>
        <dbReference type="Proteomes" id="UP000554520"/>
    </source>
</evidence>
<evidence type="ECO:0000313" key="2">
    <source>
        <dbReference type="EMBL" id="MBB3146397.1"/>
    </source>
</evidence>
<evidence type="ECO:0000256" key="1">
    <source>
        <dbReference type="SAM" id="MobiDB-lite"/>
    </source>
</evidence>
<sequence>MTVVVGFLCSDGVVIAADSMLTPSMGNMGVGHHHGKKISILAGSSQVFCFAGDLGIAMRFKVMAESVYAQMQNVALPLDYPLAITQNIMNQLRTTESLHAATGTNTLLAFDHGNNHQCCVFEGAMQPRLLDQDHYYVALGSGKLSADPFLRFLSDIFCPDGPPTVSEAIFLATWAVQHVIDVNPGGVAGPIRIATFVLDPITQQYGGVALPDEKIEEHREAIANAAETLRGWRGSFGAGAAEQPNEGNAEVNAPVEQQDADVPEMPQAPDLPLPQEDENVAV</sequence>
<reference evidence="2 3" key="1">
    <citation type="submission" date="2020-08" db="EMBL/GenBank/DDBJ databases">
        <title>Genomic Encyclopedia of Type Strains, Phase III (KMG-III): the genomes of soil and plant-associated and newly described type strains.</title>
        <authorList>
            <person name="Whitman W."/>
        </authorList>
    </citation>
    <scope>NUCLEOTIDE SEQUENCE [LARGE SCALE GENOMIC DNA]</scope>
    <source>
        <strain evidence="2 3">CECT 7015</strain>
    </source>
</reference>
<dbReference type="Gene3D" id="3.60.20.10">
    <property type="entry name" value="Glutamine Phosphoribosylpyrophosphate, subunit 1, domain 1"/>
    <property type="match status" value="1"/>
</dbReference>
<dbReference type="EMBL" id="JACHXN010000008">
    <property type="protein sequence ID" value="MBB3146397.1"/>
    <property type="molecule type" value="Genomic_DNA"/>
</dbReference>
<dbReference type="RefSeq" id="WP_183662306.1">
    <property type="nucleotide sequence ID" value="NZ_JACHXN010000008.1"/>
</dbReference>
<dbReference type="SUPFAM" id="SSF56235">
    <property type="entry name" value="N-terminal nucleophile aminohydrolases (Ntn hydrolases)"/>
    <property type="match status" value="1"/>
</dbReference>
<protein>
    <submittedName>
        <fullName evidence="2">20S proteasome alpha/beta subunit</fullName>
    </submittedName>
</protein>
<accession>A0A839U7B1</accession>
<dbReference type="AlphaFoldDB" id="A0A839U7B1"/>
<gene>
    <name evidence="2" type="ORF">FHS21_002812</name>
</gene>
<feature type="region of interest" description="Disordered" evidence="1">
    <location>
        <begin position="235"/>
        <end position="282"/>
    </location>
</feature>